<dbReference type="Pfam" id="PF12917">
    <property type="entry name" value="YfbR-like"/>
    <property type="match status" value="1"/>
</dbReference>
<organism evidence="1">
    <name type="scientific">marine sediment metagenome</name>
    <dbReference type="NCBI Taxonomy" id="412755"/>
    <lineage>
        <taxon>unclassified sequences</taxon>
        <taxon>metagenomes</taxon>
        <taxon>ecological metagenomes</taxon>
    </lineage>
</organism>
<dbReference type="SUPFAM" id="SSF109604">
    <property type="entry name" value="HD-domain/PDEase-like"/>
    <property type="match status" value="1"/>
</dbReference>
<accession>A0A0F9CJM6</accession>
<proteinExistence type="predicted"/>
<dbReference type="AlphaFoldDB" id="A0A0F9CJM6"/>
<comment type="caution">
    <text evidence="1">The sequence shown here is derived from an EMBL/GenBank/DDBJ whole genome shotgun (WGS) entry which is preliminary data.</text>
</comment>
<protein>
    <recommendedName>
        <fullName evidence="2">HD/PDEase domain-containing protein</fullName>
    </recommendedName>
</protein>
<gene>
    <name evidence="1" type="ORF">LCGC14_2601330</name>
</gene>
<sequence>MTPPNFRSFLLDHFLSHLIRWHAKPVMLRDTLAEHHGTTATIAYCVAFELVRACGYKRLAPERVAIKALFHDAPERVTGDTPGSAKRLFKDARRSFARWEKRALPMIFEGAPEELAEHLRKSVLVANDYTRLEGQIVRYADDLSALAVVEDEVRRGNTHVINTVASLRERCETYPWRWLKKLRHVYPELP</sequence>
<evidence type="ECO:0000313" key="1">
    <source>
        <dbReference type="EMBL" id="KKL05906.1"/>
    </source>
</evidence>
<reference evidence="1" key="1">
    <citation type="journal article" date="2015" name="Nature">
        <title>Complex archaea that bridge the gap between prokaryotes and eukaryotes.</title>
        <authorList>
            <person name="Spang A."/>
            <person name="Saw J.H."/>
            <person name="Jorgensen S.L."/>
            <person name="Zaremba-Niedzwiedzka K."/>
            <person name="Martijn J."/>
            <person name="Lind A.E."/>
            <person name="van Eijk R."/>
            <person name="Schleper C."/>
            <person name="Guy L."/>
            <person name="Ettema T.J."/>
        </authorList>
    </citation>
    <scope>NUCLEOTIDE SEQUENCE</scope>
</reference>
<evidence type="ECO:0008006" key="2">
    <source>
        <dbReference type="Google" id="ProtNLM"/>
    </source>
</evidence>
<dbReference type="EMBL" id="LAZR01043929">
    <property type="protein sequence ID" value="KKL05906.1"/>
    <property type="molecule type" value="Genomic_DNA"/>
</dbReference>
<name>A0A0F9CJM6_9ZZZZ</name>
<dbReference type="Gene3D" id="1.10.3210.10">
    <property type="entry name" value="Hypothetical protein af1432"/>
    <property type="match status" value="1"/>
</dbReference>